<sequence length="253" mass="28315">MSSQYLVASGLGILVFLFILVTTYYSLPPTMNVLGAKTPSKDSYTIAIYGDSMVDTMGESLEYLSIALRKKYPNTGFHYYNYGIGGQNVEQGLLRFHSPFSYKTRSFSSLSSHHPDVIIMGSFAYNPFSPHFRDKHWRVLSQLVKEAQNTGADVYMLAEIAPLRNDFGKGPNGVNWPEELAQKHSAHIVEQLENVIFLAIDHLKVPLINAYSISKIDGKFGNKRFVDPNDNIHPSVAGHKLMAELIASTIKLR</sequence>
<evidence type="ECO:0000256" key="1">
    <source>
        <dbReference type="SAM" id="Phobius"/>
    </source>
</evidence>
<dbReference type="SUPFAM" id="SSF52266">
    <property type="entry name" value="SGNH hydrolase"/>
    <property type="match status" value="1"/>
</dbReference>
<dbReference type="Gene3D" id="3.40.50.1110">
    <property type="entry name" value="SGNH hydrolase"/>
    <property type="match status" value="1"/>
</dbReference>
<dbReference type="InterPro" id="IPR001087">
    <property type="entry name" value="GDSL"/>
</dbReference>
<keyword evidence="1" id="KW-1133">Transmembrane helix</keyword>
<dbReference type="PANTHER" id="PTHR30383:SF5">
    <property type="entry name" value="SGNH HYDROLASE-TYPE ESTERASE DOMAIN-CONTAINING PROTEIN"/>
    <property type="match status" value="1"/>
</dbReference>
<reference evidence="2 3" key="1">
    <citation type="journal article" date="2016" name="Nat. Commun.">
        <title>Thousands of microbial genomes shed light on interconnected biogeochemical processes in an aquifer system.</title>
        <authorList>
            <person name="Anantharaman K."/>
            <person name="Brown C.T."/>
            <person name="Hug L.A."/>
            <person name="Sharon I."/>
            <person name="Castelle C.J."/>
            <person name="Probst A.J."/>
            <person name="Thomas B.C."/>
            <person name="Singh A."/>
            <person name="Wilkins M.J."/>
            <person name="Karaoz U."/>
            <person name="Brodie E.L."/>
            <person name="Williams K.H."/>
            <person name="Hubbard S.S."/>
            <person name="Banfield J.F."/>
        </authorList>
    </citation>
    <scope>NUCLEOTIDE SEQUENCE [LARGE SCALE GENOMIC DNA]</scope>
</reference>
<dbReference type="PANTHER" id="PTHR30383">
    <property type="entry name" value="THIOESTERASE 1/PROTEASE 1/LYSOPHOSPHOLIPASE L1"/>
    <property type="match status" value="1"/>
</dbReference>
<accession>A0A1F5MIL8</accession>
<name>A0A1F5MIL8_9BACT</name>
<evidence type="ECO:0000313" key="2">
    <source>
        <dbReference type="EMBL" id="OGE65221.1"/>
    </source>
</evidence>
<protein>
    <recommendedName>
        <fullName evidence="4">SGNH hydrolase-type esterase domain-containing protein</fullName>
    </recommendedName>
</protein>
<evidence type="ECO:0000313" key="3">
    <source>
        <dbReference type="Proteomes" id="UP000178017"/>
    </source>
</evidence>
<organism evidence="2 3">
    <name type="scientific">Candidatus Daviesbacteria bacterium RIFCSPLOWO2_01_FULL_40_24</name>
    <dbReference type="NCBI Taxonomy" id="1797787"/>
    <lineage>
        <taxon>Bacteria</taxon>
        <taxon>Candidatus Daviesiibacteriota</taxon>
    </lineage>
</organism>
<keyword evidence="1" id="KW-0472">Membrane</keyword>
<feature type="transmembrane region" description="Helical" evidence="1">
    <location>
        <begin position="6"/>
        <end position="27"/>
    </location>
</feature>
<proteinExistence type="predicted"/>
<dbReference type="Proteomes" id="UP000178017">
    <property type="component" value="Unassembled WGS sequence"/>
</dbReference>
<dbReference type="AlphaFoldDB" id="A0A1F5MIL8"/>
<keyword evidence="1" id="KW-0812">Transmembrane</keyword>
<dbReference type="InterPro" id="IPR051532">
    <property type="entry name" value="Ester_Hydrolysis_Enzymes"/>
</dbReference>
<gene>
    <name evidence="2" type="ORF">A3B49_02205</name>
</gene>
<dbReference type="Pfam" id="PF00657">
    <property type="entry name" value="Lipase_GDSL"/>
    <property type="match status" value="1"/>
</dbReference>
<comment type="caution">
    <text evidence="2">The sequence shown here is derived from an EMBL/GenBank/DDBJ whole genome shotgun (WGS) entry which is preliminary data.</text>
</comment>
<dbReference type="InterPro" id="IPR036514">
    <property type="entry name" value="SGNH_hydro_sf"/>
</dbReference>
<dbReference type="EMBL" id="MFDO01000021">
    <property type="protein sequence ID" value="OGE65221.1"/>
    <property type="molecule type" value="Genomic_DNA"/>
</dbReference>
<dbReference type="GO" id="GO:0004622">
    <property type="term" value="F:phosphatidylcholine lysophospholipase activity"/>
    <property type="evidence" value="ECO:0007669"/>
    <property type="project" value="TreeGrafter"/>
</dbReference>
<dbReference type="CDD" id="cd00229">
    <property type="entry name" value="SGNH_hydrolase"/>
    <property type="match status" value="1"/>
</dbReference>
<evidence type="ECO:0008006" key="4">
    <source>
        <dbReference type="Google" id="ProtNLM"/>
    </source>
</evidence>